<gene>
    <name evidence="1" type="ORF">dnl_51150</name>
</gene>
<reference evidence="1" key="1">
    <citation type="journal article" date="2021" name="Microb. Physiol.">
        <title>Proteogenomic Insights into the Physiology of Marine, Sulfate-Reducing, Filamentous Desulfonema limicola and Desulfonema magnum.</title>
        <authorList>
            <person name="Schnaars V."/>
            <person name="Wohlbrand L."/>
            <person name="Scheve S."/>
            <person name="Hinrichs C."/>
            <person name="Reinhardt R."/>
            <person name="Rabus R."/>
        </authorList>
    </citation>
    <scope>NUCLEOTIDE SEQUENCE</scope>
    <source>
        <strain evidence="1">5ac10</strain>
    </source>
</reference>
<protein>
    <submittedName>
        <fullName evidence="1">Uncharacterized protein</fullName>
    </submittedName>
</protein>
<evidence type="ECO:0000313" key="1">
    <source>
        <dbReference type="EMBL" id="QTA82733.1"/>
    </source>
</evidence>
<proteinExistence type="predicted"/>
<dbReference type="AlphaFoldDB" id="A0A975BCB1"/>
<dbReference type="Proteomes" id="UP000663720">
    <property type="component" value="Chromosome"/>
</dbReference>
<dbReference type="EMBL" id="CP061799">
    <property type="protein sequence ID" value="QTA82733.1"/>
    <property type="molecule type" value="Genomic_DNA"/>
</dbReference>
<keyword evidence="2" id="KW-1185">Reference proteome</keyword>
<sequence>MLNLYKCLFPVDFQMISFVYDIVTGMEKGALNTHISGEKFVK</sequence>
<name>A0A975BCB1_9BACT</name>
<accession>A0A975BCB1</accession>
<dbReference type="KEGG" id="dli:dnl_51150"/>
<evidence type="ECO:0000313" key="2">
    <source>
        <dbReference type="Proteomes" id="UP000663720"/>
    </source>
</evidence>
<organism evidence="1 2">
    <name type="scientific">Desulfonema limicola</name>
    <dbReference type="NCBI Taxonomy" id="45656"/>
    <lineage>
        <taxon>Bacteria</taxon>
        <taxon>Pseudomonadati</taxon>
        <taxon>Thermodesulfobacteriota</taxon>
        <taxon>Desulfobacteria</taxon>
        <taxon>Desulfobacterales</taxon>
        <taxon>Desulfococcaceae</taxon>
        <taxon>Desulfonema</taxon>
    </lineage>
</organism>